<proteinExistence type="predicted"/>
<evidence type="ECO:0008006" key="4">
    <source>
        <dbReference type="Google" id="ProtNLM"/>
    </source>
</evidence>
<dbReference type="SUPFAM" id="SSF69318">
    <property type="entry name" value="Integrin alpha N-terminal domain"/>
    <property type="match status" value="2"/>
</dbReference>
<dbReference type="RefSeq" id="WP_010041775.1">
    <property type="nucleotide sequence ID" value="NZ_CP025958.1"/>
</dbReference>
<keyword evidence="1" id="KW-0732">Signal</keyword>
<dbReference type="InterPro" id="IPR013517">
    <property type="entry name" value="FG-GAP"/>
</dbReference>
<evidence type="ECO:0000313" key="2">
    <source>
        <dbReference type="EMBL" id="AWM40013.1"/>
    </source>
</evidence>
<reference evidence="2 3" key="1">
    <citation type="submission" date="2018-01" db="EMBL/GenBank/DDBJ databases">
        <title>G. obscuriglobus.</title>
        <authorList>
            <person name="Franke J."/>
            <person name="Blomberg W."/>
            <person name="Selmecki A."/>
        </authorList>
    </citation>
    <scope>NUCLEOTIDE SEQUENCE [LARGE SCALE GENOMIC DNA]</scope>
    <source>
        <strain evidence="2 3">DSM 5831</strain>
    </source>
</reference>
<dbReference type="Gene3D" id="2.130.10.130">
    <property type="entry name" value="Integrin alpha, N-terminal"/>
    <property type="match status" value="4"/>
</dbReference>
<dbReference type="PANTHER" id="PTHR44103">
    <property type="entry name" value="PROPROTEIN CONVERTASE P"/>
    <property type="match status" value="1"/>
</dbReference>
<dbReference type="Pfam" id="PF13517">
    <property type="entry name" value="FG-GAP_3"/>
    <property type="match status" value="3"/>
</dbReference>
<dbReference type="Pfam" id="PF01839">
    <property type="entry name" value="FG-GAP"/>
    <property type="match status" value="2"/>
</dbReference>
<keyword evidence="3" id="KW-1185">Reference proteome</keyword>
<evidence type="ECO:0000256" key="1">
    <source>
        <dbReference type="ARBA" id="ARBA00022729"/>
    </source>
</evidence>
<dbReference type="AlphaFoldDB" id="A0A2Z3H1V3"/>
<accession>A0A2Z3H1V3</accession>
<sequence>MRLRAWLKVLAQRGGVGARGRRTWRQRLLVEEFESRALPSANPAYTEVTGAANPFNGFDIGTYSVPKLADLDGDGDFDLCVGETNGAFFYFENTGTAGAPTFVQRTGAANPFNGFDVGSYSSPAFGDLDGDGDLDLVSGTQPGTLLYYENTGTASAPTFVQRTGGANPFNGLDVGNFSIPDLGDVDADGDLDMVSGDTVGKLHYFENTGTTSAPAFVERTGAANPLNGFDVGAAGSTPALGDVDADGDLDLISGESSGVQFYFRNTGTTSSPAFAQQTGANNPFNGFDVGSFSAPAFGDLNGDGALDLVSGNSFGSLNYYQSAPGLATSASSLNLGTTTAGTAGMPQTFTVSGIALSANIVVAAPTGVELSTDGTTWTTSVMLTPTGGKVANTLISARITAGASVGAVSGNITVSSTNATTQNVAVTGTVNAADSTAPTATVTTPAPSITAATGGTSTVTITVTYADAGSEVNTSTFGTDDITVTNGATVTGFLAAGNVVTYTITAPAATWAASTQGTYTIALVAGAVTDLAGNPVAANPSLGTFAVDTTVPTAAVTTPAPAITAASGGTSTVAITVTYADTGSGVDTSTFGTDDITVTNGATVTGFLAAGNVVTYTITAPAATWSASAQGTYTIALVAGAVTDLAGNPVAANPSLGTFAVDTTVPTAAVTTPAPAITAATGGTNTVTVTVTYADTGSGVDTSTFGTGDITVTNGATVTGFSAAGNVVTYTITAPAATWSASAQGTYTIALVAGAVTDLAGNPVAANPSLGTFTVDTTVPTAAVTTPAPSITAAFGGTNTVTVTVTYADTGSGVDAATFGTGDITVTNGATVTGFSAAGNVVTYTITAPAATWSASAQGTYTIALAAGAVTDLAGNPVAANAALGTFTVDTQAKPALVTSVPTGNPAGTAVRIIDPVTGQLIRTLIPFAGFVGSVDLASGDFNRDGVADLLVAAGAGGGPHIKVFNGGDGGELASFFAYDVRFVGGVSVAIGDVNGDGTLDIITGAGAGAGPHVKAFDGRTFAEVRSFFAYDTGFRGGVSVAAGDVNGDGFDDIITGTGAGGASHVKVFGGADGAVLLSFFAYPAFGGGVSVAAGDVNGDGFDDIITGSSQGPHVKVFDGRTGQTRASFFGFDAGFTGGVRVGTADADGDGKADIVAAAGPGGGPHLTVFDGESLAVLRSEFVGSPTLRDGLIVG</sequence>
<dbReference type="InterPro" id="IPR028994">
    <property type="entry name" value="Integrin_alpha_N"/>
</dbReference>
<gene>
    <name evidence="2" type="ORF">C1280_25425</name>
</gene>
<evidence type="ECO:0000313" key="3">
    <source>
        <dbReference type="Proteomes" id="UP000245802"/>
    </source>
</evidence>
<dbReference type="OrthoDB" id="9770183at2"/>
<name>A0A2Z3H1V3_9BACT</name>
<dbReference type="KEGG" id="gog:C1280_25425"/>
<organism evidence="2 3">
    <name type="scientific">Gemmata obscuriglobus</name>
    <dbReference type="NCBI Taxonomy" id="114"/>
    <lineage>
        <taxon>Bacteria</taxon>
        <taxon>Pseudomonadati</taxon>
        <taxon>Planctomycetota</taxon>
        <taxon>Planctomycetia</taxon>
        <taxon>Gemmatales</taxon>
        <taxon>Gemmataceae</taxon>
        <taxon>Gemmata</taxon>
    </lineage>
</organism>
<protein>
    <recommendedName>
        <fullName evidence="4">Bacterial Ig-like domain-containing protein</fullName>
    </recommendedName>
</protein>
<dbReference type="PANTHER" id="PTHR44103:SF1">
    <property type="entry name" value="PROPROTEIN CONVERTASE P"/>
    <property type="match status" value="1"/>
</dbReference>
<dbReference type="EMBL" id="CP025958">
    <property type="protein sequence ID" value="AWM40013.1"/>
    <property type="molecule type" value="Genomic_DNA"/>
</dbReference>
<dbReference type="Proteomes" id="UP000245802">
    <property type="component" value="Chromosome"/>
</dbReference>